<reference evidence="7 8" key="1">
    <citation type="journal article" date="2011" name="Nature">
        <title>A high-resolution map of human evolutionary constraint using 29 mammals.</title>
        <authorList>
            <person name="Lindblad-Toh K."/>
            <person name="Garber M."/>
            <person name="Zuk O."/>
            <person name="Lin M.F."/>
            <person name="Parker B.J."/>
            <person name="Washietl S."/>
            <person name="Kheradpour P."/>
            <person name="Ernst J."/>
            <person name="Jordan G."/>
            <person name="Mauceli E."/>
            <person name="Ward L.D."/>
            <person name="Lowe C.B."/>
            <person name="Holloway A.K."/>
            <person name="Clamp M."/>
            <person name="Gnerre S."/>
            <person name="Alfoldi J."/>
            <person name="Beal K."/>
            <person name="Chang J."/>
            <person name="Clawson H."/>
            <person name="Cuff J."/>
            <person name="Di Palma F."/>
            <person name="Fitzgerald S."/>
            <person name="Flicek P."/>
            <person name="Guttman M."/>
            <person name="Hubisz M.J."/>
            <person name="Jaffe D.B."/>
            <person name="Jungreis I."/>
            <person name="Kent W.J."/>
            <person name="Kostka D."/>
            <person name="Lara M."/>
            <person name="Martins A.L."/>
            <person name="Massingham T."/>
            <person name="Moltke I."/>
            <person name="Raney B.J."/>
            <person name="Rasmussen M.D."/>
            <person name="Robinson J."/>
            <person name="Stark A."/>
            <person name="Vilella A.J."/>
            <person name="Wen J."/>
            <person name="Xie X."/>
            <person name="Zody M.C."/>
            <person name="Baldwin J."/>
            <person name="Bloom T."/>
            <person name="Chin C.W."/>
            <person name="Heiman D."/>
            <person name="Nicol R."/>
            <person name="Nusbaum C."/>
            <person name="Young S."/>
            <person name="Wilkinson J."/>
            <person name="Worley K.C."/>
            <person name="Kovar C.L."/>
            <person name="Muzny D.M."/>
            <person name="Gibbs R.A."/>
            <person name="Cree A."/>
            <person name="Dihn H.H."/>
            <person name="Fowler G."/>
            <person name="Jhangiani S."/>
            <person name="Joshi V."/>
            <person name="Lee S."/>
            <person name="Lewis L.R."/>
            <person name="Nazareth L.V."/>
            <person name="Okwuonu G."/>
            <person name="Santibanez J."/>
            <person name="Warren W.C."/>
            <person name="Mardis E.R."/>
            <person name="Weinstock G.M."/>
            <person name="Wilson R.K."/>
            <person name="Delehaunty K."/>
            <person name="Dooling D."/>
            <person name="Fronik C."/>
            <person name="Fulton L."/>
            <person name="Fulton B."/>
            <person name="Graves T."/>
            <person name="Minx P."/>
            <person name="Sodergren E."/>
            <person name="Birney E."/>
            <person name="Margulies E.H."/>
            <person name="Herrero J."/>
            <person name="Green E.D."/>
            <person name="Haussler D."/>
            <person name="Siepel A."/>
            <person name="Goldman N."/>
            <person name="Pollard K.S."/>
            <person name="Pedersen J.S."/>
            <person name="Lander E.S."/>
            <person name="Kellis M."/>
        </authorList>
    </citation>
    <scope>NUCLEOTIDE SEQUENCE [LARGE SCALE GENOMIC DNA]</scope>
    <source>
        <strain evidence="7 8">Thorbecke inbred</strain>
    </source>
</reference>
<dbReference type="GO" id="GO:0005615">
    <property type="term" value="C:extracellular space"/>
    <property type="evidence" value="ECO:0007669"/>
    <property type="project" value="UniProtKB-KW"/>
</dbReference>
<dbReference type="InterPro" id="IPR001811">
    <property type="entry name" value="Chemokine_IL8-like_dom"/>
</dbReference>
<keyword evidence="2 5" id="KW-0145">Chemotaxis</keyword>
<evidence type="ECO:0000256" key="1">
    <source>
        <dbReference type="ARBA" id="ARBA00010868"/>
    </source>
</evidence>
<feature type="domain" description="Chemokine interleukin-8-like" evidence="6">
    <location>
        <begin position="27"/>
        <end position="85"/>
    </location>
</feature>
<keyword evidence="5" id="KW-0732">Signal</keyword>
<name>A0A5F9DK47_RABIT</name>
<dbReference type="STRING" id="9986.ENSOCUP00000046151"/>
<keyword evidence="5" id="KW-0964">Secreted</keyword>
<feature type="signal peptide" evidence="5">
    <location>
        <begin position="1"/>
        <end position="16"/>
    </location>
</feature>
<keyword evidence="3 5" id="KW-0202">Cytokine</keyword>
<reference evidence="7" key="2">
    <citation type="submission" date="2025-08" db="UniProtKB">
        <authorList>
            <consortium name="Ensembl"/>
        </authorList>
    </citation>
    <scope>IDENTIFICATION</scope>
    <source>
        <strain evidence="7">Thorbecke</strain>
    </source>
</reference>
<evidence type="ECO:0000256" key="2">
    <source>
        <dbReference type="ARBA" id="ARBA00022500"/>
    </source>
</evidence>
<feature type="chain" id="PRO_5023968332" description="C-C motif chemokine" evidence="5">
    <location>
        <begin position="17"/>
        <end position="119"/>
    </location>
</feature>
<dbReference type="InParanoid" id="A0A5F9DK47"/>
<dbReference type="GO" id="GO:0006955">
    <property type="term" value="P:immune response"/>
    <property type="evidence" value="ECO:0007669"/>
    <property type="project" value="InterPro"/>
</dbReference>
<accession>A0A5F9DK47</accession>
<reference evidence="7" key="3">
    <citation type="submission" date="2025-09" db="UniProtKB">
        <authorList>
            <consortium name="Ensembl"/>
        </authorList>
    </citation>
    <scope>IDENTIFICATION</scope>
    <source>
        <strain evidence="7">Thorbecke</strain>
    </source>
</reference>
<dbReference type="GO" id="GO:0008009">
    <property type="term" value="F:chemokine activity"/>
    <property type="evidence" value="ECO:0007669"/>
    <property type="project" value="InterPro"/>
</dbReference>
<evidence type="ECO:0000256" key="4">
    <source>
        <dbReference type="ARBA" id="ARBA00023157"/>
    </source>
</evidence>
<comment type="subcellular location">
    <subcellularLocation>
        <location evidence="5">Secreted</location>
    </subcellularLocation>
</comment>
<dbReference type="Gene3D" id="2.40.50.40">
    <property type="match status" value="1"/>
</dbReference>
<dbReference type="Ensembl" id="ENSOCUT00000048052.1">
    <property type="protein sequence ID" value="ENSOCUP00000046151.1"/>
    <property type="gene ID" value="ENSOCUG00000038605.1"/>
</dbReference>
<evidence type="ECO:0000313" key="7">
    <source>
        <dbReference type="Ensembl" id="ENSOCUP00000046151.1"/>
    </source>
</evidence>
<dbReference type="InterPro" id="IPR036048">
    <property type="entry name" value="Interleukin_8-like_sf"/>
</dbReference>
<dbReference type="GeneTree" id="ENSGT00530000063923"/>
<proteinExistence type="inferred from homology"/>
<keyword evidence="4" id="KW-1015">Disulfide bond</keyword>
<evidence type="ECO:0000256" key="3">
    <source>
        <dbReference type="ARBA" id="ARBA00022514"/>
    </source>
</evidence>
<protein>
    <recommendedName>
        <fullName evidence="5">C-C motif chemokine</fullName>
    </recommendedName>
</protein>
<dbReference type="SMR" id="A0A5F9DK47"/>
<dbReference type="PROSITE" id="PS00472">
    <property type="entry name" value="SMALL_CYTOKINES_CC"/>
    <property type="match status" value="1"/>
</dbReference>
<dbReference type="EMBL" id="AAGW02030605">
    <property type="status" value="NOT_ANNOTATED_CDS"/>
    <property type="molecule type" value="Genomic_DNA"/>
</dbReference>
<evidence type="ECO:0000256" key="5">
    <source>
        <dbReference type="RuleBase" id="RU361150"/>
    </source>
</evidence>
<keyword evidence="8" id="KW-1185">Reference proteome</keyword>
<evidence type="ECO:0000313" key="8">
    <source>
        <dbReference type="Proteomes" id="UP000001811"/>
    </source>
</evidence>
<dbReference type="AlphaFoldDB" id="A0A5F9DK47"/>
<evidence type="ECO:0000259" key="6">
    <source>
        <dbReference type="Pfam" id="PF00048"/>
    </source>
</evidence>
<dbReference type="SUPFAM" id="SSF54117">
    <property type="entry name" value="Interleukin 8-like chemokines"/>
    <property type="match status" value="1"/>
</dbReference>
<dbReference type="Pfam" id="PF00048">
    <property type="entry name" value="IL8"/>
    <property type="match status" value="1"/>
</dbReference>
<dbReference type="Proteomes" id="UP000001811">
    <property type="component" value="Chromosome 11"/>
</dbReference>
<sequence>TRILMWALCFLPLCAALSPSILSPDFSCCTQVLPHLAKRFLKMVHTCHLQRADGNCDLDAVILYSGGIRFCVNPKNRTLNRWMKEQAANKFGQRIICHEKNSKESLKGHFSGGFYYTWP</sequence>
<comment type="similarity">
    <text evidence="1 5">Belongs to the intercrine beta (chemokine CC) family.</text>
</comment>
<organism evidence="7 8">
    <name type="scientific">Oryctolagus cuniculus</name>
    <name type="common">Rabbit</name>
    <dbReference type="NCBI Taxonomy" id="9986"/>
    <lineage>
        <taxon>Eukaryota</taxon>
        <taxon>Metazoa</taxon>
        <taxon>Chordata</taxon>
        <taxon>Craniata</taxon>
        <taxon>Vertebrata</taxon>
        <taxon>Euteleostomi</taxon>
        <taxon>Mammalia</taxon>
        <taxon>Eutheria</taxon>
        <taxon>Euarchontoglires</taxon>
        <taxon>Glires</taxon>
        <taxon>Lagomorpha</taxon>
        <taxon>Leporidae</taxon>
        <taxon>Oryctolagus</taxon>
    </lineage>
</organism>
<dbReference type="InterPro" id="IPR000827">
    <property type="entry name" value="Chemokine_CC_CS"/>
</dbReference>